<accession>A0A8S5RY12</accession>
<dbReference type="EMBL" id="BK032509">
    <property type="protein sequence ID" value="DAF43513.1"/>
    <property type="molecule type" value="Genomic_DNA"/>
</dbReference>
<name>A0A8S5RY12_9CAUD</name>
<evidence type="ECO:0000313" key="4">
    <source>
        <dbReference type="EMBL" id="DAF43513.1"/>
    </source>
</evidence>
<dbReference type="CDD" id="cd19481">
    <property type="entry name" value="RecA-like_protease"/>
    <property type="match status" value="1"/>
</dbReference>
<evidence type="ECO:0000259" key="3">
    <source>
        <dbReference type="Pfam" id="PF00004"/>
    </source>
</evidence>
<dbReference type="GO" id="GO:0005524">
    <property type="term" value="F:ATP binding"/>
    <property type="evidence" value="ECO:0007669"/>
    <property type="project" value="UniProtKB-KW"/>
</dbReference>
<organism evidence="4">
    <name type="scientific">Siphoviridae sp. ctWdm1</name>
    <dbReference type="NCBI Taxonomy" id="2827883"/>
    <lineage>
        <taxon>Viruses</taxon>
        <taxon>Duplodnaviria</taxon>
        <taxon>Heunggongvirae</taxon>
        <taxon>Uroviricota</taxon>
        <taxon>Caudoviricetes</taxon>
    </lineage>
</organism>
<evidence type="ECO:0000256" key="2">
    <source>
        <dbReference type="ARBA" id="ARBA00022840"/>
    </source>
</evidence>
<dbReference type="GO" id="GO:0016887">
    <property type="term" value="F:ATP hydrolysis activity"/>
    <property type="evidence" value="ECO:0007669"/>
    <property type="project" value="InterPro"/>
</dbReference>
<dbReference type="Pfam" id="PF00004">
    <property type="entry name" value="AAA"/>
    <property type="match status" value="1"/>
</dbReference>
<keyword evidence="1" id="KW-0547">Nucleotide-binding</keyword>
<protein>
    <submittedName>
        <fullName evidence="4">ATPase</fullName>
    </submittedName>
</protein>
<sequence>MNIPLFKVNMAEVISGRLGETSKQIDNVFREVNNFGKGILFFDEIDTFATKRTYDDGCDKEISGAVNKMLQEIDSINPNILFVCATNVSDELDPALLRRFNMKLWFKNPTREQIEDYIMEYFDKRNVDLDAMILSGIENFKSKSWSDAEMYCEAHFRRIVLDSETIIYGNEWIGNE</sequence>
<feature type="domain" description="ATPase AAA-type core" evidence="3">
    <location>
        <begin position="1"/>
        <end position="107"/>
    </location>
</feature>
<reference evidence="4" key="1">
    <citation type="journal article" date="2021" name="Proc. Natl. Acad. Sci. U.S.A.">
        <title>A Catalog of Tens of Thousands of Viruses from Human Metagenomes Reveals Hidden Associations with Chronic Diseases.</title>
        <authorList>
            <person name="Tisza M.J."/>
            <person name="Buck C.B."/>
        </authorList>
    </citation>
    <scope>NUCLEOTIDE SEQUENCE</scope>
    <source>
        <strain evidence="4">CtWdm1</strain>
    </source>
</reference>
<proteinExistence type="predicted"/>
<dbReference type="InterPro" id="IPR050221">
    <property type="entry name" value="26S_Proteasome_ATPase"/>
</dbReference>
<dbReference type="SUPFAM" id="SSF52540">
    <property type="entry name" value="P-loop containing nucleoside triphosphate hydrolases"/>
    <property type="match status" value="1"/>
</dbReference>
<keyword evidence="2" id="KW-0067">ATP-binding</keyword>
<dbReference type="InterPro" id="IPR027417">
    <property type="entry name" value="P-loop_NTPase"/>
</dbReference>
<dbReference type="InterPro" id="IPR003959">
    <property type="entry name" value="ATPase_AAA_core"/>
</dbReference>
<evidence type="ECO:0000256" key="1">
    <source>
        <dbReference type="ARBA" id="ARBA00022741"/>
    </source>
</evidence>
<dbReference type="PANTHER" id="PTHR23073">
    <property type="entry name" value="26S PROTEASOME REGULATORY SUBUNIT"/>
    <property type="match status" value="1"/>
</dbReference>
<dbReference type="Gene3D" id="3.40.50.300">
    <property type="entry name" value="P-loop containing nucleotide triphosphate hydrolases"/>
    <property type="match status" value="1"/>
</dbReference>